<dbReference type="Proteomes" id="UP000887013">
    <property type="component" value="Unassembled WGS sequence"/>
</dbReference>
<proteinExistence type="predicted"/>
<feature type="compositionally biased region" description="Basic and acidic residues" evidence="1">
    <location>
        <begin position="1"/>
        <end position="30"/>
    </location>
</feature>
<protein>
    <submittedName>
        <fullName evidence="2">Uncharacterized protein</fullName>
    </submittedName>
</protein>
<feature type="region of interest" description="Disordered" evidence="1">
    <location>
        <begin position="1"/>
        <end position="46"/>
    </location>
</feature>
<reference evidence="2" key="1">
    <citation type="submission" date="2020-08" db="EMBL/GenBank/DDBJ databases">
        <title>Multicomponent nature underlies the extraordinary mechanical properties of spider dragline silk.</title>
        <authorList>
            <person name="Kono N."/>
            <person name="Nakamura H."/>
            <person name="Mori M."/>
            <person name="Yoshida Y."/>
            <person name="Ohtoshi R."/>
            <person name="Malay A.D."/>
            <person name="Moran D.A.P."/>
            <person name="Tomita M."/>
            <person name="Numata K."/>
            <person name="Arakawa K."/>
        </authorList>
    </citation>
    <scope>NUCLEOTIDE SEQUENCE</scope>
</reference>
<gene>
    <name evidence="2" type="ORF">NPIL_224001</name>
</gene>
<name>A0A8X6PP48_NEPPI</name>
<evidence type="ECO:0000313" key="3">
    <source>
        <dbReference type="Proteomes" id="UP000887013"/>
    </source>
</evidence>
<accession>A0A8X6PP48</accession>
<dbReference type="EMBL" id="BMAW01071428">
    <property type="protein sequence ID" value="GFT78052.1"/>
    <property type="molecule type" value="Genomic_DNA"/>
</dbReference>
<evidence type="ECO:0000313" key="2">
    <source>
        <dbReference type="EMBL" id="GFT78052.1"/>
    </source>
</evidence>
<comment type="caution">
    <text evidence="2">The sequence shown here is derived from an EMBL/GenBank/DDBJ whole genome shotgun (WGS) entry which is preliminary data.</text>
</comment>
<evidence type="ECO:0000256" key="1">
    <source>
        <dbReference type="SAM" id="MobiDB-lite"/>
    </source>
</evidence>
<organism evidence="2 3">
    <name type="scientific">Nephila pilipes</name>
    <name type="common">Giant wood spider</name>
    <name type="synonym">Nephila maculata</name>
    <dbReference type="NCBI Taxonomy" id="299642"/>
    <lineage>
        <taxon>Eukaryota</taxon>
        <taxon>Metazoa</taxon>
        <taxon>Ecdysozoa</taxon>
        <taxon>Arthropoda</taxon>
        <taxon>Chelicerata</taxon>
        <taxon>Arachnida</taxon>
        <taxon>Araneae</taxon>
        <taxon>Araneomorphae</taxon>
        <taxon>Entelegynae</taxon>
        <taxon>Araneoidea</taxon>
        <taxon>Nephilidae</taxon>
        <taxon>Nephila</taxon>
    </lineage>
</organism>
<sequence>MTKGRKEAPSLERKGQLGRKEGISKTRSESLTRGQGTRGDFLKDEPLGGRASVAFRRPLGRKLLNLKIESFRIFHFEKAMIICVRLS</sequence>
<dbReference type="AlphaFoldDB" id="A0A8X6PP48"/>
<keyword evidence="3" id="KW-1185">Reference proteome</keyword>